<keyword evidence="2" id="KW-1185">Reference proteome</keyword>
<comment type="caution">
    <text evidence="1">The sequence shown here is derived from an EMBL/GenBank/DDBJ whole genome shotgun (WGS) entry which is preliminary data.</text>
</comment>
<organism evidence="1 2">
    <name type="scientific">Sporolactobacillus shoreicorticis</name>
    <dbReference type="NCBI Taxonomy" id="1923877"/>
    <lineage>
        <taxon>Bacteria</taxon>
        <taxon>Bacillati</taxon>
        <taxon>Bacillota</taxon>
        <taxon>Bacilli</taxon>
        <taxon>Bacillales</taxon>
        <taxon>Sporolactobacillaceae</taxon>
        <taxon>Sporolactobacillus</taxon>
    </lineage>
</organism>
<reference evidence="2" key="1">
    <citation type="journal article" date="2019" name="Int. J. Syst. Evol. Microbiol.">
        <title>The Global Catalogue of Microorganisms (GCM) 10K type strain sequencing project: providing services to taxonomists for standard genome sequencing and annotation.</title>
        <authorList>
            <consortium name="The Broad Institute Genomics Platform"/>
            <consortium name="The Broad Institute Genome Sequencing Center for Infectious Disease"/>
            <person name="Wu L."/>
            <person name="Ma J."/>
        </authorList>
    </citation>
    <scope>NUCLEOTIDE SEQUENCE [LARGE SCALE GENOMIC DNA]</scope>
    <source>
        <strain evidence="2">TISTR 2466</strain>
    </source>
</reference>
<proteinExistence type="predicted"/>
<accession>A0ABW5S5K4</accession>
<gene>
    <name evidence="1" type="ORF">ACFSUE_14815</name>
</gene>
<sequence>MEEALVFGGLSSIGFFLTERLLDAGIRVYSISSATSEEEKDREEENELFLGRNALFQCERDEQRAEGTYLILADTFRINRESNDRLKKRIRRLFVNLPQMQRVLFLSSLEVCGERAEETWMKSPAHPISARGKAANEMELFFVNLLRKIKRKEAVIFRTDLNLISERADGEVIAALIIGLMKKDHEGLDAVHFKKGLDPNAAINKKLSSLLPQDYKKWLQRTT</sequence>
<dbReference type="EMBL" id="JBHUMQ010000033">
    <property type="protein sequence ID" value="MFD2694887.1"/>
    <property type="molecule type" value="Genomic_DNA"/>
</dbReference>
<dbReference type="InterPro" id="IPR036291">
    <property type="entry name" value="NAD(P)-bd_dom_sf"/>
</dbReference>
<name>A0ABW5S5K4_9BACL</name>
<dbReference type="SUPFAM" id="SSF51735">
    <property type="entry name" value="NAD(P)-binding Rossmann-fold domains"/>
    <property type="match status" value="1"/>
</dbReference>
<dbReference type="Proteomes" id="UP001597399">
    <property type="component" value="Unassembled WGS sequence"/>
</dbReference>
<dbReference type="RefSeq" id="WP_253062692.1">
    <property type="nucleotide sequence ID" value="NZ_JAMXWM010000015.1"/>
</dbReference>
<dbReference type="Gene3D" id="3.40.50.720">
    <property type="entry name" value="NAD(P)-binding Rossmann-like Domain"/>
    <property type="match status" value="1"/>
</dbReference>
<protein>
    <submittedName>
        <fullName evidence="1">Uncharacterized protein</fullName>
    </submittedName>
</protein>
<evidence type="ECO:0000313" key="1">
    <source>
        <dbReference type="EMBL" id="MFD2694887.1"/>
    </source>
</evidence>
<evidence type="ECO:0000313" key="2">
    <source>
        <dbReference type="Proteomes" id="UP001597399"/>
    </source>
</evidence>